<dbReference type="GO" id="GO:0042619">
    <property type="term" value="P:poly-hydroxybutyrate biosynthetic process"/>
    <property type="evidence" value="ECO:0007669"/>
    <property type="project" value="InterPro"/>
</dbReference>
<dbReference type="InterPro" id="IPR051321">
    <property type="entry name" value="PHA/PHB_synthase"/>
</dbReference>
<dbReference type="GO" id="GO:0016746">
    <property type="term" value="F:acyltransferase activity"/>
    <property type="evidence" value="ECO:0007669"/>
    <property type="project" value="UniProtKB-KW"/>
</dbReference>
<sequence>MLDMSKPALPLAQSPDASASPPHRTADANLDRMLHAWQSRYTGGRSPSTLALAFLDWAAHAANEPFQTAALGEKALAQWRRLAEAAMGGEKAIAPKPGDHRFAHPAWSKPPYDLLVQSVLLAEEWCLNVVNSPGGVDAANRRIVAFQARQWLDLMSPSNAPWLNPEVIEATRASGGANLAAGLRNFLRDQAAAQGGVVPKDFVLGVDLAATPGKVVFRNALMELIQYAPTTASVGPEPVLIVPAWIMKYYILDLSPGNSLIHWLVGQGRTVFAISWRNPGAEMRDTSLDDYRTEGVMAAIDAVEAICGNAKIHATGYCLGGTLLTIAAAAMARDKDDRLASLSLFASQTDFTEAGALQMFITEDQLNFLDDMMETKGYLTSAQMGGAFQMLRANDLVWSHAIRAYLLGEQDAPFDLMSWDADGTRLPARMHIEYLRSLYLHNALAEGRFLVAGHALALDDIRLPMFLVSTERDYVAPWRSVFKLHYLNDGELTFVLTSGGHNAGIVSEPGHPRRHFRIRVRDAGARTLGPDEWERDTAPRDGSWWLQWEAWLDSRSGRRIDPPPMGATGFMPLCDAPGKYVLEG</sequence>
<feature type="domain" description="Poly-beta-hydroxybutyrate polymerase N-terminal" evidence="5">
    <location>
        <begin position="28"/>
        <end position="66"/>
    </location>
</feature>
<dbReference type="RefSeq" id="WP_102845353.1">
    <property type="nucleotide sequence ID" value="NZ_PDZR01000036.1"/>
</dbReference>
<dbReference type="EMBL" id="PDZR01000036">
    <property type="protein sequence ID" value="PNG24335.1"/>
    <property type="molecule type" value="Genomic_DNA"/>
</dbReference>
<feature type="domain" description="Poly-beta-hydroxybutyrate polymerase N-terminal" evidence="4">
    <location>
        <begin position="99"/>
        <end position="264"/>
    </location>
</feature>
<gene>
    <name evidence="6" type="ORF">CR492_19285</name>
</gene>
<dbReference type="Pfam" id="PF12551">
    <property type="entry name" value="PHBC_N"/>
    <property type="match status" value="1"/>
</dbReference>
<accession>A0A2J7TC41</accession>
<evidence type="ECO:0000313" key="7">
    <source>
        <dbReference type="Proteomes" id="UP000236286"/>
    </source>
</evidence>
<dbReference type="AlphaFoldDB" id="A0A2J7TC41"/>
<evidence type="ECO:0000313" key="6">
    <source>
        <dbReference type="EMBL" id="PNG24335.1"/>
    </source>
</evidence>
<dbReference type="Proteomes" id="UP000236286">
    <property type="component" value="Unassembled WGS sequence"/>
</dbReference>
<comment type="caution">
    <text evidence="6">The sequence shown here is derived from an EMBL/GenBank/DDBJ whole genome shotgun (WGS) entry which is preliminary data.</text>
</comment>
<dbReference type="PANTHER" id="PTHR36837">
    <property type="entry name" value="POLY(3-HYDROXYALKANOATE) POLYMERASE SUBUNIT PHAC"/>
    <property type="match status" value="1"/>
</dbReference>
<evidence type="ECO:0000259" key="4">
    <source>
        <dbReference type="Pfam" id="PF07167"/>
    </source>
</evidence>
<dbReference type="InterPro" id="IPR022211">
    <property type="entry name" value="PHBC_N"/>
</dbReference>
<organism evidence="6 7">
    <name type="scientific">Methylocella silvestris</name>
    <dbReference type="NCBI Taxonomy" id="199596"/>
    <lineage>
        <taxon>Bacteria</taxon>
        <taxon>Pseudomonadati</taxon>
        <taxon>Pseudomonadota</taxon>
        <taxon>Alphaproteobacteria</taxon>
        <taxon>Hyphomicrobiales</taxon>
        <taxon>Beijerinckiaceae</taxon>
        <taxon>Methylocella</taxon>
    </lineage>
</organism>
<evidence type="ECO:0000256" key="1">
    <source>
        <dbReference type="ARBA" id="ARBA00022679"/>
    </source>
</evidence>
<evidence type="ECO:0000256" key="3">
    <source>
        <dbReference type="SAM" id="MobiDB-lite"/>
    </source>
</evidence>
<evidence type="ECO:0000256" key="2">
    <source>
        <dbReference type="ARBA" id="ARBA00023315"/>
    </source>
</evidence>
<evidence type="ECO:0000259" key="5">
    <source>
        <dbReference type="Pfam" id="PF12551"/>
    </source>
</evidence>
<name>A0A2J7TC41_METSI</name>
<dbReference type="InterPro" id="IPR029058">
    <property type="entry name" value="AB_hydrolase_fold"/>
</dbReference>
<dbReference type="SUPFAM" id="SSF53474">
    <property type="entry name" value="alpha/beta-Hydrolases"/>
    <property type="match status" value="1"/>
</dbReference>
<dbReference type="OrthoDB" id="7208816at2"/>
<dbReference type="Gene3D" id="3.40.50.1820">
    <property type="entry name" value="alpha/beta hydrolase"/>
    <property type="match status" value="1"/>
</dbReference>
<keyword evidence="1" id="KW-0808">Transferase</keyword>
<dbReference type="PANTHER" id="PTHR36837:SF5">
    <property type="entry name" value="POLY-3-HYDROXYBUTYRATE SYNTHASE"/>
    <property type="match status" value="1"/>
</dbReference>
<proteinExistence type="predicted"/>
<dbReference type="Pfam" id="PF07167">
    <property type="entry name" value="PhaC_N"/>
    <property type="match status" value="1"/>
</dbReference>
<feature type="region of interest" description="Disordered" evidence="3">
    <location>
        <begin position="1"/>
        <end position="25"/>
    </location>
</feature>
<keyword evidence="2" id="KW-0012">Acyltransferase</keyword>
<reference evidence="6 7" key="1">
    <citation type="submission" date="2017-10" db="EMBL/GenBank/DDBJ databases">
        <title>Genome announcement of Methylocella silvestris TVC from permafrost.</title>
        <authorList>
            <person name="Wang J."/>
            <person name="Geng K."/>
            <person name="Ul-Haque F."/>
            <person name="Crombie A.T."/>
            <person name="Street L.E."/>
            <person name="Wookey P.A."/>
            <person name="Murrell J.C."/>
            <person name="Pratscher J."/>
        </authorList>
    </citation>
    <scope>NUCLEOTIDE SEQUENCE [LARGE SCALE GENOMIC DNA]</scope>
    <source>
        <strain evidence="6 7">TVC</strain>
    </source>
</reference>
<dbReference type="InterPro" id="IPR010941">
    <property type="entry name" value="PhaC_N"/>
</dbReference>
<protein>
    <submittedName>
        <fullName evidence="6">Poly-beta-hydroxybutyrate polymerase</fullName>
    </submittedName>
</protein>